<dbReference type="RefSeq" id="WP_145094725.1">
    <property type="nucleotide sequence ID" value="NZ_CP036274.1"/>
</dbReference>
<reference evidence="2 3" key="1">
    <citation type="submission" date="2019-02" db="EMBL/GenBank/DDBJ databases">
        <title>Deep-cultivation of Planctomycetes and their phenomic and genomic characterization uncovers novel biology.</title>
        <authorList>
            <person name="Wiegand S."/>
            <person name="Jogler M."/>
            <person name="Boedeker C."/>
            <person name="Pinto D."/>
            <person name="Vollmers J."/>
            <person name="Rivas-Marin E."/>
            <person name="Kohn T."/>
            <person name="Peeters S.H."/>
            <person name="Heuer A."/>
            <person name="Rast P."/>
            <person name="Oberbeckmann S."/>
            <person name="Bunk B."/>
            <person name="Jeske O."/>
            <person name="Meyerdierks A."/>
            <person name="Storesund J.E."/>
            <person name="Kallscheuer N."/>
            <person name="Luecker S."/>
            <person name="Lage O.M."/>
            <person name="Pohl T."/>
            <person name="Merkel B.J."/>
            <person name="Hornburger P."/>
            <person name="Mueller R.-W."/>
            <person name="Bruemmer F."/>
            <person name="Labrenz M."/>
            <person name="Spormann A.M."/>
            <person name="Op den Camp H."/>
            <person name="Overmann J."/>
            <person name="Amann R."/>
            <person name="Jetten M.S.M."/>
            <person name="Mascher T."/>
            <person name="Medema M.H."/>
            <person name="Devos D.P."/>
            <person name="Kaster A.-K."/>
            <person name="Ovreas L."/>
            <person name="Rohde M."/>
            <person name="Galperin M.Y."/>
            <person name="Jogler C."/>
        </authorList>
    </citation>
    <scope>NUCLEOTIDE SEQUENCE [LARGE SCALE GENOMIC DNA]</scope>
    <source>
        <strain evidence="2 3">ETA_A8</strain>
    </source>
</reference>
<name>A0A517YIE6_9BACT</name>
<gene>
    <name evidence="2" type="ORF">ETAA8_51160</name>
</gene>
<feature type="region of interest" description="Disordered" evidence="1">
    <location>
        <begin position="1"/>
        <end position="32"/>
    </location>
</feature>
<keyword evidence="3" id="KW-1185">Reference proteome</keyword>
<organism evidence="2 3">
    <name type="scientific">Anatilimnocola aggregata</name>
    <dbReference type="NCBI Taxonomy" id="2528021"/>
    <lineage>
        <taxon>Bacteria</taxon>
        <taxon>Pseudomonadati</taxon>
        <taxon>Planctomycetota</taxon>
        <taxon>Planctomycetia</taxon>
        <taxon>Pirellulales</taxon>
        <taxon>Pirellulaceae</taxon>
        <taxon>Anatilimnocola</taxon>
    </lineage>
</organism>
<proteinExistence type="predicted"/>
<dbReference type="KEGG" id="aagg:ETAA8_51160"/>
<dbReference type="Proteomes" id="UP000315017">
    <property type="component" value="Chromosome"/>
</dbReference>
<dbReference type="OrthoDB" id="274237at2"/>
<evidence type="ECO:0000313" key="2">
    <source>
        <dbReference type="EMBL" id="QDU29998.1"/>
    </source>
</evidence>
<sequence>MPRSVLEAIRDGEWNYEPEQQPSEGVEGTKAMPGTQEKLDVLAERLKQGMPLWNPLDRRDYEHMNER</sequence>
<accession>A0A517YIE6</accession>
<evidence type="ECO:0000313" key="3">
    <source>
        <dbReference type="Proteomes" id="UP000315017"/>
    </source>
</evidence>
<protein>
    <submittedName>
        <fullName evidence="2">Uncharacterized protein</fullName>
    </submittedName>
</protein>
<dbReference type="EMBL" id="CP036274">
    <property type="protein sequence ID" value="QDU29998.1"/>
    <property type="molecule type" value="Genomic_DNA"/>
</dbReference>
<dbReference type="AlphaFoldDB" id="A0A517YIE6"/>
<evidence type="ECO:0000256" key="1">
    <source>
        <dbReference type="SAM" id="MobiDB-lite"/>
    </source>
</evidence>